<dbReference type="Gene3D" id="3.20.20.100">
    <property type="entry name" value="NADP-dependent oxidoreductase domain"/>
    <property type="match status" value="1"/>
</dbReference>
<sequence>MARQGPRPYGPTLNERLSAAHARLMEVAQGGDSSPELKETSASPSSSKEETVTFGRKSVRLYIAWGKVQAVEEEADSNMRFWLGLSGPVVQRGFEVPVDEEELLQEKVGQIVVVVHGIGEKFAQRRWGGLVHDVGVLRRTLLHAQLKLCGFVQKDGRWQEGEDPVASGPKIEVLVSEWWQSVHSEEMDQQLSSITLPSLSAVRDFANLSLVDGLAFMQERSKVIAATSASIERTVARFKECHPQFKGQIFLLGHSLGGVISWDIIKEKRLSFTPSALFTLGSPLGVFLHTASGVQGKPSMDELGKVRFFNIFHPLDPVAYRMEPLLWPHGPCPPAPAQLNDRDACHAQRVDWALPLAALSSASELLQAVPSHISYYKNPDLGTFILRQCIRSPASTAQVATAARRLTASLTTSALQALVGFSRIARIQLDARFYRLAVKQAESLYDIMEAAYQLASASPHASRGEEAWAMDSILPTSQMRSASLRLAMPRASAIFVPASAQASGHSSAPLASRGPWAATAGVAGALGVAGVAGRSTSSKAEVAGHVSSGAGELAGLPFLYGTAWKEGQTAELVVKAVRAGFRGIDTACQPKHYQEDLVGEALARLASEDHLPREQLWLQTKFTPIRGQDPRRVPYDTQAPLKKQVEQSIQKSLENLRTSYIDSLMMHSPMPTLEENLEVWGVFEQAVEAGHVRQLGISNCYDPRVFQMIYDAVRIKPKVLQNRFYADSGYDRELRAFCLENGVKYQTFWTLTANPHLLEMPPIRAAARRLSATPAQVLFAWLIRSGHQPLTGTKSLQHMKQDLQAANMALTEAEMRDIGGLFTGRFSSY</sequence>
<evidence type="ECO:0000259" key="2">
    <source>
        <dbReference type="PROSITE" id="PS51043"/>
    </source>
</evidence>
<evidence type="ECO:0000313" key="3">
    <source>
        <dbReference type="EMBL" id="CAK9014365.1"/>
    </source>
</evidence>
<dbReference type="InterPro" id="IPR020471">
    <property type="entry name" value="AKR"/>
</dbReference>
<evidence type="ECO:0000256" key="1">
    <source>
        <dbReference type="SAM" id="MobiDB-lite"/>
    </source>
</evidence>
<dbReference type="SUPFAM" id="SSF53474">
    <property type="entry name" value="alpha/beta-Hydrolases"/>
    <property type="match status" value="1"/>
</dbReference>
<feature type="domain" description="DDHD" evidence="2">
    <location>
        <begin position="270"/>
        <end position="449"/>
    </location>
</feature>
<dbReference type="InterPro" id="IPR036812">
    <property type="entry name" value="NAD(P)_OxRdtase_dom_sf"/>
</dbReference>
<dbReference type="InterPro" id="IPR058055">
    <property type="entry name" value="PA-PLA1"/>
</dbReference>
<comment type="caution">
    <text evidence="3">The sequence shown here is derived from an EMBL/GenBank/DDBJ whole genome shotgun (WGS) entry which is preliminary data.</text>
</comment>
<dbReference type="InterPro" id="IPR029058">
    <property type="entry name" value="AB_hydrolase_fold"/>
</dbReference>
<name>A0ABP0JIY6_9DINO</name>
<keyword evidence="4" id="KW-1185">Reference proteome</keyword>
<dbReference type="Pfam" id="PF02862">
    <property type="entry name" value="DDHD"/>
    <property type="match status" value="1"/>
</dbReference>
<dbReference type="Proteomes" id="UP001642484">
    <property type="component" value="Unassembled WGS sequence"/>
</dbReference>
<organism evidence="3 4">
    <name type="scientific">Durusdinium trenchii</name>
    <dbReference type="NCBI Taxonomy" id="1381693"/>
    <lineage>
        <taxon>Eukaryota</taxon>
        <taxon>Sar</taxon>
        <taxon>Alveolata</taxon>
        <taxon>Dinophyceae</taxon>
        <taxon>Suessiales</taxon>
        <taxon>Symbiodiniaceae</taxon>
        <taxon>Durusdinium</taxon>
    </lineage>
</organism>
<proteinExistence type="predicted"/>
<feature type="region of interest" description="Disordered" evidence="1">
    <location>
        <begin position="24"/>
        <end position="51"/>
    </location>
</feature>
<accession>A0ABP0JIY6</accession>
<dbReference type="Pfam" id="PF00248">
    <property type="entry name" value="Aldo_ket_red"/>
    <property type="match status" value="1"/>
</dbReference>
<dbReference type="InterPro" id="IPR004177">
    <property type="entry name" value="DDHD_dom"/>
</dbReference>
<gene>
    <name evidence="3" type="ORF">CCMP2556_LOCUS11650</name>
</gene>
<dbReference type="SUPFAM" id="SSF51430">
    <property type="entry name" value="NAD(P)-linked oxidoreductase"/>
    <property type="match status" value="1"/>
</dbReference>
<dbReference type="PANTHER" id="PTHR23509">
    <property type="entry name" value="PA-PL1 PHOSPHOLIPASE FAMILY"/>
    <property type="match status" value="1"/>
</dbReference>
<dbReference type="EMBL" id="CAXAMN010005557">
    <property type="protein sequence ID" value="CAK9014365.1"/>
    <property type="molecule type" value="Genomic_DNA"/>
</dbReference>
<dbReference type="PANTHER" id="PTHR23509:SF10">
    <property type="entry name" value="LD21067P"/>
    <property type="match status" value="1"/>
</dbReference>
<dbReference type="InterPro" id="IPR023210">
    <property type="entry name" value="NADP_OxRdtase_dom"/>
</dbReference>
<dbReference type="PROSITE" id="PS51043">
    <property type="entry name" value="DDHD"/>
    <property type="match status" value="1"/>
</dbReference>
<protein>
    <recommendedName>
        <fullName evidence="2">DDHD domain-containing protein</fullName>
    </recommendedName>
</protein>
<dbReference type="CDD" id="cd19071">
    <property type="entry name" value="AKR_AKR1-5-like"/>
    <property type="match status" value="1"/>
</dbReference>
<reference evidence="3 4" key="1">
    <citation type="submission" date="2024-02" db="EMBL/GenBank/DDBJ databases">
        <authorList>
            <person name="Chen Y."/>
            <person name="Shah S."/>
            <person name="Dougan E. K."/>
            <person name="Thang M."/>
            <person name="Chan C."/>
        </authorList>
    </citation>
    <scope>NUCLEOTIDE SEQUENCE [LARGE SCALE GENOMIC DNA]</scope>
</reference>
<dbReference type="PRINTS" id="PR00069">
    <property type="entry name" value="ALDKETRDTASE"/>
</dbReference>
<dbReference type="SMART" id="SM01127">
    <property type="entry name" value="DDHD"/>
    <property type="match status" value="1"/>
</dbReference>
<evidence type="ECO:0000313" key="4">
    <source>
        <dbReference type="Proteomes" id="UP001642484"/>
    </source>
</evidence>